<dbReference type="AlphaFoldDB" id="A0A8T0H7U9"/>
<name>A0A8T0H7U9_CERPU</name>
<protein>
    <submittedName>
        <fullName evidence="2">Uncharacterized protein</fullName>
    </submittedName>
</protein>
<feature type="region of interest" description="Disordered" evidence="1">
    <location>
        <begin position="1"/>
        <end position="32"/>
    </location>
</feature>
<proteinExistence type="predicted"/>
<comment type="caution">
    <text evidence="2">The sequence shown here is derived from an EMBL/GenBank/DDBJ whole genome shotgun (WGS) entry which is preliminary data.</text>
</comment>
<sequence length="138" mass="15534">MSLSSVAKRRPTHPPSPRVASPKRTRTRTSPSDHLQALADLESQVHDLGAKVLAFRHKGLPFFARLSQALVQRPSEGTTDTAPTESKNAHEDLRRILKERLALANSMLPTLLEELVMWNTKIQQAVDVKRKDQRLPFP</sequence>
<dbReference type="Proteomes" id="UP000822688">
    <property type="component" value="Chromosome 7"/>
</dbReference>
<reference evidence="2" key="1">
    <citation type="submission" date="2020-06" db="EMBL/GenBank/DDBJ databases">
        <title>WGS assembly of Ceratodon purpureus strain R40.</title>
        <authorList>
            <person name="Carey S.B."/>
            <person name="Jenkins J."/>
            <person name="Shu S."/>
            <person name="Lovell J.T."/>
            <person name="Sreedasyam A."/>
            <person name="Maumus F."/>
            <person name="Tiley G.P."/>
            <person name="Fernandez-Pozo N."/>
            <person name="Barry K."/>
            <person name="Chen C."/>
            <person name="Wang M."/>
            <person name="Lipzen A."/>
            <person name="Daum C."/>
            <person name="Saski C.A."/>
            <person name="Payton A.C."/>
            <person name="Mcbreen J.C."/>
            <person name="Conrad R.E."/>
            <person name="Kollar L.M."/>
            <person name="Olsson S."/>
            <person name="Huttunen S."/>
            <person name="Landis J.B."/>
            <person name="Wickett N.J."/>
            <person name="Johnson M.G."/>
            <person name="Rensing S.A."/>
            <person name="Grimwood J."/>
            <person name="Schmutz J."/>
            <person name="Mcdaniel S.F."/>
        </authorList>
    </citation>
    <scope>NUCLEOTIDE SEQUENCE</scope>
    <source>
        <strain evidence="2">R40</strain>
    </source>
</reference>
<keyword evidence="3" id="KW-1185">Reference proteome</keyword>
<organism evidence="2 3">
    <name type="scientific">Ceratodon purpureus</name>
    <name type="common">Fire moss</name>
    <name type="synonym">Dicranum purpureum</name>
    <dbReference type="NCBI Taxonomy" id="3225"/>
    <lineage>
        <taxon>Eukaryota</taxon>
        <taxon>Viridiplantae</taxon>
        <taxon>Streptophyta</taxon>
        <taxon>Embryophyta</taxon>
        <taxon>Bryophyta</taxon>
        <taxon>Bryophytina</taxon>
        <taxon>Bryopsida</taxon>
        <taxon>Dicranidae</taxon>
        <taxon>Pseudoditrichales</taxon>
        <taxon>Ditrichaceae</taxon>
        <taxon>Ceratodon</taxon>
    </lineage>
</organism>
<gene>
    <name evidence="2" type="ORF">KC19_7G179900</name>
</gene>
<evidence type="ECO:0000313" key="3">
    <source>
        <dbReference type="Proteomes" id="UP000822688"/>
    </source>
</evidence>
<evidence type="ECO:0000256" key="1">
    <source>
        <dbReference type="SAM" id="MobiDB-lite"/>
    </source>
</evidence>
<dbReference type="EMBL" id="CM026428">
    <property type="protein sequence ID" value="KAG0568016.1"/>
    <property type="molecule type" value="Genomic_DNA"/>
</dbReference>
<dbReference type="OrthoDB" id="10413289at2759"/>
<accession>A0A8T0H7U9</accession>
<evidence type="ECO:0000313" key="2">
    <source>
        <dbReference type="EMBL" id="KAG0568016.1"/>
    </source>
</evidence>